<feature type="compositionally biased region" description="Low complexity" evidence="1">
    <location>
        <begin position="414"/>
        <end position="425"/>
    </location>
</feature>
<accession>A0A7R8YQ16</accession>
<feature type="compositionally biased region" description="Basic and acidic residues" evidence="1">
    <location>
        <begin position="695"/>
        <end position="706"/>
    </location>
</feature>
<feature type="compositionally biased region" description="Polar residues" evidence="1">
    <location>
        <begin position="529"/>
        <end position="542"/>
    </location>
</feature>
<feature type="region of interest" description="Disordered" evidence="1">
    <location>
        <begin position="955"/>
        <end position="974"/>
    </location>
</feature>
<evidence type="ECO:0000256" key="1">
    <source>
        <dbReference type="SAM" id="MobiDB-lite"/>
    </source>
</evidence>
<feature type="region of interest" description="Disordered" evidence="1">
    <location>
        <begin position="529"/>
        <end position="548"/>
    </location>
</feature>
<evidence type="ECO:0000313" key="2">
    <source>
        <dbReference type="EMBL" id="CAD7081351.1"/>
    </source>
</evidence>
<feature type="compositionally biased region" description="Basic and acidic residues" evidence="1">
    <location>
        <begin position="429"/>
        <end position="441"/>
    </location>
</feature>
<sequence>MESRVSEPTLRNYKVRNSQIKTKSIGIQVELSDIPFSIDCIAEIHCDLNMLAVTGDDIFKHGFDVWLQADYLTRAAYFHNGRKLETEKYVIHFLKDRSVSILLKEYSEEDKNSPNNKSLNGVENLVTDSLEWNIEMMGPGPVPFYFKKLKPAYITTENDFPSTLVAKKRIGNLINEVNGMIKHSGKRPIPVLWNSTKTLELSTVHYHSASKKLYLLFERNLHNKYSLDAIYFPDSASSKKIYNTKYGTFDTLQMETQQTAKVIVKISDFPKPLLIIISDAFVLNNGLIRECEALYHFECGDEVENKLKTSADDPKNPGISKRLVVNRARNGRRSAIKPPNFYNENAIQLRLNNIVNNYIELPYESNNNPTREAIEQAMMDLSLSSDDEESRLVINEFVDEQNSDVVTEQHEENVNVTSTTENSNELLDQNEKDKQEKRKEEMCIRSSSTLVKNSLPLQKKYAITQIQPIRDLNVTLSNNRIKLLRGSSAKSEGSNQRPESSIEYRRQLEISNETGTKCFKRTTSKYSNLTQTGKGNLNNSSEPQDRSRDYQLLSACQRTQILNSDLLTSARINEDDYNHNLGKLKSRYHMTSESSKFLQLEQNSSLQTWATVSGSNTIISMEKVGREKENIEIASSTENSYKQPNHNVEDSIPAHTIPKVVNHLGCAESSSRRPLSVSNKKYSIKSTTMSTNEGNHTEVNDTIADRDSGELAKDTDQNKANDTALDLSTTLTKEKDLELLSLPQLMLTYPKPLPESQTKSKDISDMRKNDDKRHIYKKVLKAKIRENLLQHEPDVDIVQSSNDINALEVDSDISVDIKVTLNELNGSTELLTSSPIVRRKKDNVPVISNCTEREFLMEPRNTEEVLNGPTSHKKRRKNSDFEARKKAASSRTEYNAVSIRGRSFHAYSSGNNGSEENARRISNSNYNERIENIQAPHLPLHFEPEKSMERVAQSSSFRSPDVPVPSAEGNSSEFPLHNINPAQSVGDRSPFFIFSPHSPFAQSPNEQFTQRVDEFGNSVSADLRSSSTYRHQYSTNMHNSSFVPTVPNFFHIRGPPRMMMPPHQQHSQYNHIENSINNQHMRLPAPHSMPILNNVLTNFQADPSHPYRNSIIENARPARRKCSTHLGQYAPLIPPWITGLNASYPRTHRPTPIRSGTIPPLMQNTSSYLANQYQVSNGGVYGGLSAPHPMHIRPFAPEIVPPALRMNPIMQASPFNTRISQDHNADHRRQIENEIYRNNLDYARLLQLNCSSHYTGNYFSGF</sequence>
<dbReference type="Proteomes" id="UP000594454">
    <property type="component" value="Chromosome 2"/>
</dbReference>
<proteinExistence type="predicted"/>
<feature type="region of interest" description="Disordered" evidence="1">
    <location>
        <begin position="862"/>
        <end position="894"/>
    </location>
</feature>
<name>A0A7R8YQ16_HERIL</name>
<evidence type="ECO:0000313" key="3">
    <source>
        <dbReference type="Proteomes" id="UP000594454"/>
    </source>
</evidence>
<dbReference type="InParanoid" id="A0A7R8YQ16"/>
<dbReference type="OrthoDB" id="10684912at2759"/>
<feature type="region of interest" description="Disordered" evidence="1">
    <location>
        <begin position="686"/>
        <end position="706"/>
    </location>
</feature>
<feature type="region of interest" description="Disordered" evidence="1">
    <location>
        <begin position="407"/>
        <end position="441"/>
    </location>
</feature>
<protein>
    <submittedName>
        <fullName evidence="2">Uncharacterized protein</fullName>
    </submittedName>
</protein>
<organism evidence="2 3">
    <name type="scientific">Hermetia illucens</name>
    <name type="common">Black soldier fly</name>
    <dbReference type="NCBI Taxonomy" id="343691"/>
    <lineage>
        <taxon>Eukaryota</taxon>
        <taxon>Metazoa</taxon>
        <taxon>Ecdysozoa</taxon>
        <taxon>Arthropoda</taxon>
        <taxon>Hexapoda</taxon>
        <taxon>Insecta</taxon>
        <taxon>Pterygota</taxon>
        <taxon>Neoptera</taxon>
        <taxon>Endopterygota</taxon>
        <taxon>Diptera</taxon>
        <taxon>Brachycera</taxon>
        <taxon>Stratiomyomorpha</taxon>
        <taxon>Stratiomyidae</taxon>
        <taxon>Hermetiinae</taxon>
        <taxon>Hermetia</taxon>
    </lineage>
</organism>
<keyword evidence="3" id="KW-1185">Reference proteome</keyword>
<gene>
    <name evidence="2" type="ORF">HERILL_LOCUS4464</name>
</gene>
<dbReference type="AlphaFoldDB" id="A0A7R8YQ16"/>
<dbReference type="EMBL" id="LR899010">
    <property type="protein sequence ID" value="CAD7081351.1"/>
    <property type="molecule type" value="Genomic_DNA"/>
</dbReference>
<reference evidence="2 3" key="1">
    <citation type="submission" date="2020-11" db="EMBL/GenBank/DDBJ databases">
        <authorList>
            <person name="Wallbank WR R."/>
            <person name="Pardo Diaz C."/>
            <person name="Kozak K."/>
            <person name="Martin S."/>
            <person name="Jiggins C."/>
            <person name="Moest M."/>
            <person name="Warren A I."/>
            <person name="Generalovic N T."/>
            <person name="Byers J.R.P. K."/>
            <person name="Montejo-Kovacevich G."/>
            <person name="Yen C E."/>
        </authorList>
    </citation>
    <scope>NUCLEOTIDE SEQUENCE [LARGE SCALE GENOMIC DNA]</scope>
</reference>